<accession>A0A225UP05</accession>
<dbReference type="OrthoDB" id="124103at2759"/>
<protein>
    <submittedName>
        <fullName evidence="2">Uncharacterized protein</fullName>
    </submittedName>
</protein>
<comment type="caution">
    <text evidence="2">The sequence shown here is derived from an EMBL/GenBank/DDBJ whole genome shotgun (WGS) entry which is preliminary data.</text>
</comment>
<proteinExistence type="predicted"/>
<gene>
    <name evidence="2" type="ORF">PHMEG_00035499</name>
</gene>
<name>A0A225UP05_9STRA</name>
<dbReference type="AlphaFoldDB" id="A0A225UP05"/>
<dbReference type="EMBL" id="NBNE01013968">
    <property type="protein sequence ID" value="OWY94698.1"/>
    <property type="molecule type" value="Genomic_DNA"/>
</dbReference>
<sequence length="217" mass="25338">MKVFDDIAIQCRLDESFGLKKPGTAVRTRFTNLVSQYKTDQCQSMRKSGTVEQYAEREVLLQNIVTLMADWEDKEAQRKQEQSAKQRGIESSGELLRRLAMGEIASGEEDYLFVGNSASSGRKKKITKRERLDVVSNGIASALLEASDDDKTKYKYKMERLQFEREQEELKRLHANEEADKRRAHELQLEDRRIQADESRDKRMQEFLLRILEQQKQ</sequence>
<evidence type="ECO:0000313" key="3">
    <source>
        <dbReference type="Proteomes" id="UP000198211"/>
    </source>
</evidence>
<feature type="coiled-coil region" evidence="1">
    <location>
        <begin position="156"/>
        <end position="183"/>
    </location>
</feature>
<keyword evidence="1" id="KW-0175">Coiled coil</keyword>
<organism evidence="2 3">
    <name type="scientific">Phytophthora megakarya</name>
    <dbReference type="NCBI Taxonomy" id="4795"/>
    <lineage>
        <taxon>Eukaryota</taxon>
        <taxon>Sar</taxon>
        <taxon>Stramenopiles</taxon>
        <taxon>Oomycota</taxon>
        <taxon>Peronosporomycetes</taxon>
        <taxon>Peronosporales</taxon>
        <taxon>Peronosporaceae</taxon>
        <taxon>Phytophthora</taxon>
    </lineage>
</organism>
<dbReference type="Proteomes" id="UP000198211">
    <property type="component" value="Unassembled WGS sequence"/>
</dbReference>
<keyword evidence="3" id="KW-1185">Reference proteome</keyword>
<evidence type="ECO:0000313" key="2">
    <source>
        <dbReference type="EMBL" id="OWY94698.1"/>
    </source>
</evidence>
<evidence type="ECO:0000256" key="1">
    <source>
        <dbReference type="SAM" id="Coils"/>
    </source>
</evidence>
<reference evidence="3" key="1">
    <citation type="submission" date="2017-03" db="EMBL/GenBank/DDBJ databases">
        <title>Phytopthora megakarya and P. palmivora, two closely related causual agents of cacao black pod achieved similar genome size and gene model numbers by different mechanisms.</title>
        <authorList>
            <person name="Ali S."/>
            <person name="Shao J."/>
            <person name="Larry D.J."/>
            <person name="Kronmiller B."/>
            <person name="Shen D."/>
            <person name="Strem M.D."/>
            <person name="Melnick R.L."/>
            <person name="Guiltinan M.J."/>
            <person name="Tyler B.M."/>
            <person name="Meinhardt L.W."/>
            <person name="Bailey B.A."/>
        </authorList>
    </citation>
    <scope>NUCLEOTIDE SEQUENCE [LARGE SCALE GENOMIC DNA]</scope>
    <source>
        <strain evidence="3">zdho120</strain>
    </source>
</reference>